<gene>
    <name evidence="1" type="ORF">BV22DRAFT_1101630</name>
</gene>
<organism evidence="1 2">
    <name type="scientific">Leucogyrophana mollusca</name>
    <dbReference type="NCBI Taxonomy" id="85980"/>
    <lineage>
        <taxon>Eukaryota</taxon>
        <taxon>Fungi</taxon>
        <taxon>Dikarya</taxon>
        <taxon>Basidiomycota</taxon>
        <taxon>Agaricomycotina</taxon>
        <taxon>Agaricomycetes</taxon>
        <taxon>Agaricomycetidae</taxon>
        <taxon>Boletales</taxon>
        <taxon>Boletales incertae sedis</taxon>
        <taxon>Leucogyrophana</taxon>
    </lineage>
</organism>
<sequence>MAAADANNAMQVTISLLPVSLSLVHIPRSRLAQLSQPVLKQILLPNPTFLNITSNEIELSLFAEHHVLSDFEPIARRDRQRQRSRSGSGSSRKRTSDCAPEPVEVSCERWNVLQIDSHSDQLDNSGARAHELSAPLAAAGISILYQSSYMSDFIFVKESRLQEVMTLLGSAGFDLYSSDPDRLTSRVVSPILSPISMDDSSVADIVLDFKTESGAVLTRTRSSIDTSVAAAALAFRQMTSGKTPEDSPVSPEDSPTSHRPPSRTKSHSPTAGEVIVLPPKLACVGLSDDSVDTWCLKIVKLVAFPELIPVKPGPSHSTKSSSSDDAKGGPSGRMPIPRALETASPPSSPRRGGTRHGSSSNSLSSSSEEEEGYFSHSPRGSLSTASLLSYRSYPDLAKSAPVSTPSFKPTAKHLIAPMAPLSPLEPKSTAPRRPALGHAETARASSAIQKRAGGNTHIDVPFFSFTRTPEGSSLTTDVSLLAALFPPSERHMVICSGELDALDAQSSSTESESEEDADDCLSQGGTLKCLQIDLRRFGLDKHGLVNRFSRVLEENGINHMYSSTFKTANLLVSKAHASRARALLRSC</sequence>
<keyword evidence="2" id="KW-1185">Reference proteome</keyword>
<dbReference type="EMBL" id="MU266330">
    <property type="protein sequence ID" value="KAH7930671.1"/>
    <property type="molecule type" value="Genomic_DNA"/>
</dbReference>
<dbReference type="Proteomes" id="UP000790709">
    <property type="component" value="Unassembled WGS sequence"/>
</dbReference>
<protein>
    <submittedName>
        <fullName evidence="1">Uncharacterized protein</fullName>
    </submittedName>
</protein>
<name>A0ACB8BYJ4_9AGAM</name>
<evidence type="ECO:0000313" key="2">
    <source>
        <dbReference type="Proteomes" id="UP000790709"/>
    </source>
</evidence>
<proteinExistence type="predicted"/>
<evidence type="ECO:0000313" key="1">
    <source>
        <dbReference type="EMBL" id="KAH7930671.1"/>
    </source>
</evidence>
<reference evidence="1" key="1">
    <citation type="journal article" date="2021" name="New Phytol.">
        <title>Evolutionary innovations through gain and loss of genes in the ectomycorrhizal Boletales.</title>
        <authorList>
            <person name="Wu G."/>
            <person name="Miyauchi S."/>
            <person name="Morin E."/>
            <person name="Kuo A."/>
            <person name="Drula E."/>
            <person name="Varga T."/>
            <person name="Kohler A."/>
            <person name="Feng B."/>
            <person name="Cao Y."/>
            <person name="Lipzen A."/>
            <person name="Daum C."/>
            <person name="Hundley H."/>
            <person name="Pangilinan J."/>
            <person name="Johnson J."/>
            <person name="Barry K."/>
            <person name="LaButti K."/>
            <person name="Ng V."/>
            <person name="Ahrendt S."/>
            <person name="Min B."/>
            <person name="Choi I.G."/>
            <person name="Park H."/>
            <person name="Plett J.M."/>
            <person name="Magnuson J."/>
            <person name="Spatafora J.W."/>
            <person name="Nagy L.G."/>
            <person name="Henrissat B."/>
            <person name="Grigoriev I.V."/>
            <person name="Yang Z.L."/>
            <person name="Xu J."/>
            <person name="Martin F.M."/>
        </authorList>
    </citation>
    <scope>NUCLEOTIDE SEQUENCE</scope>
    <source>
        <strain evidence="1">KUC20120723A-06</strain>
    </source>
</reference>
<accession>A0ACB8BYJ4</accession>
<comment type="caution">
    <text evidence="1">The sequence shown here is derived from an EMBL/GenBank/DDBJ whole genome shotgun (WGS) entry which is preliminary data.</text>
</comment>